<accession>A0ABU1IRE7</accession>
<dbReference type="EMBL" id="JAVDQG010000009">
    <property type="protein sequence ID" value="MDR6227372.1"/>
    <property type="molecule type" value="Genomic_DNA"/>
</dbReference>
<gene>
    <name evidence="1" type="ORF">JOE21_003387</name>
</gene>
<name>A0ABU1IRE7_9BACL</name>
<proteinExistence type="predicted"/>
<keyword evidence="2" id="KW-1185">Reference proteome</keyword>
<evidence type="ECO:0000313" key="2">
    <source>
        <dbReference type="Proteomes" id="UP001185012"/>
    </source>
</evidence>
<dbReference type="RefSeq" id="WP_309868387.1">
    <property type="nucleotide sequence ID" value="NZ_JAVDQG010000009.1"/>
</dbReference>
<dbReference type="Proteomes" id="UP001185012">
    <property type="component" value="Unassembled WGS sequence"/>
</dbReference>
<protein>
    <submittedName>
        <fullName evidence="1">Uncharacterized protein</fullName>
    </submittedName>
</protein>
<comment type="caution">
    <text evidence="1">The sequence shown here is derived from an EMBL/GenBank/DDBJ whole genome shotgun (WGS) entry which is preliminary data.</text>
</comment>
<reference evidence="1 2" key="1">
    <citation type="submission" date="2023-07" db="EMBL/GenBank/DDBJ databases">
        <title>Genomic Encyclopedia of Type Strains, Phase IV (KMG-IV): sequencing the most valuable type-strain genomes for metagenomic binning, comparative biology and taxonomic classification.</title>
        <authorList>
            <person name="Goeker M."/>
        </authorList>
    </citation>
    <scope>NUCLEOTIDE SEQUENCE [LARGE SCALE GENOMIC DNA]</scope>
    <source>
        <strain evidence="1 2">DSM 45903</strain>
    </source>
</reference>
<organism evidence="1 2">
    <name type="scientific">Desmospora profundinema</name>
    <dbReference type="NCBI Taxonomy" id="1571184"/>
    <lineage>
        <taxon>Bacteria</taxon>
        <taxon>Bacillati</taxon>
        <taxon>Bacillota</taxon>
        <taxon>Bacilli</taxon>
        <taxon>Bacillales</taxon>
        <taxon>Thermoactinomycetaceae</taxon>
        <taxon>Desmospora</taxon>
    </lineage>
</organism>
<evidence type="ECO:0000313" key="1">
    <source>
        <dbReference type="EMBL" id="MDR6227372.1"/>
    </source>
</evidence>
<sequence length="132" mass="15091">MAVGVAAVQVNKCWRIPLEGEIYRIQVEERLGFRMLRINDRLQRLYPPGFSSGGDTQNRFHWIPFLLQGHQCHLYLLWREHSFSLTSKPLLLHCDLVLDGRSVETGKSVSEDTLGLTPNWMQTNQADPGSLS</sequence>